<reference evidence="5" key="2">
    <citation type="submission" date="2023-05" db="EMBL/GenBank/DDBJ databases">
        <authorList>
            <consortium name="Lawrence Berkeley National Laboratory"/>
            <person name="Steindorff A."/>
            <person name="Hensen N."/>
            <person name="Bonometti L."/>
            <person name="Westerberg I."/>
            <person name="Brannstrom I.O."/>
            <person name="Guillou S."/>
            <person name="Cros-Aarteil S."/>
            <person name="Calhoun S."/>
            <person name="Haridas S."/>
            <person name="Kuo A."/>
            <person name="Mondo S."/>
            <person name="Pangilinan J."/>
            <person name="Riley R."/>
            <person name="Labutti K."/>
            <person name="Andreopoulos B."/>
            <person name="Lipzen A."/>
            <person name="Chen C."/>
            <person name="Yanf M."/>
            <person name="Daum C."/>
            <person name="Ng V."/>
            <person name="Clum A."/>
            <person name="Ohm R."/>
            <person name="Martin F."/>
            <person name="Silar P."/>
            <person name="Natvig D."/>
            <person name="Lalanne C."/>
            <person name="Gautier V."/>
            <person name="Ament-Velasquez S.L."/>
            <person name="Kruys A."/>
            <person name="Hutchinson M.I."/>
            <person name="Powell A.J."/>
            <person name="Barry K."/>
            <person name="Miller A.N."/>
            <person name="Grigoriev I.V."/>
            <person name="Debuchy R."/>
            <person name="Gladieux P."/>
            <person name="Thoren M.H."/>
            <person name="Johannesson H."/>
        </authorList>
    </citation>
    <scope>NUCLEOTIDE SEQUENCE</scope>
    <source>
        <strain evidence="5">CBS 315.58</strain>
    </source>
</reference>
<dbReference type="Pfam" id="PF21071">
    <property type="entry name" value="LARP1_HEAT"/>
    <property type="match status" value="1"/>
</dbReference>
<dbReference type="CDD" id="cd07323">
    <property type="entry name" value="LAM"/>
    <property type="match status" value="1"/>
</dbReference>
<dbReference type="Gene3D" id="1.10.10.10">
    <property type="entry name" value="Winged helix-like DNA-binding domain superfamily/Winged helix DNA-binding domain"/>
    <property type="match status" value="1"/>
</dbReference>
<feature type="compositionally biased region" description="Low complexity" evidence="3">
    <location>
        <begin position="9"/>
        <end position="20"/>
    </location>
</feature>
<dbReference type="InterPro" id="IPR006607">
    <property type="entry name" value="DM15"/>
</dbReference>
<feature type="compositionally biased region" description="Basic and acidic residues" evidence="3">
    <location>
        <begin position="280"/>
        <end position="311"/>
    </location>
</feature>
<keyword evidence="1 2" id="KW-0694">RNA-binding</keyword>
<name>A0AAN6XIF7_9PEZI</name>
<evidence type="ECO:0000256" key="1">
    <source>
        <dbReference type="ARBA" id="ARBA00022884"/>
    </source>
</evidence>
<feature type="region of interest" description="Disordered" evidence="3">
    <location>
        <begin position="185"/>
        <end position="583"/>
    </location>
</feature>
<feature type="compositionally biased region" description="Polar residues" evidence="3">
    <location>
        <begin position="42"/>
        <end position="57"/>
    </location>
</feature>
<dbReference type="PANTHER" id="PTHR22792">
    <property type="entry name" value="LUPUS LA PROTEIN-RELATED"/>
    <property type="match status" value="1"/>
</dbReference>
<feature type="compositionally biased region" description="Polar residues" evidence="3">
    <location>
        <begin position="21"/>
        <end position="35"/>
    </location>
</feature>
<reference evidence="5" key="1">
    <citation type="journal article" date="2023" name="Mol. Phylogenet. Evol.">
        <title>Genome-scale phylogeny and comparative genomics of the fungal order Sordariales.</title>
        <authorList>
            <person name="Hensen N."/>
            <person name="Bonometti L."/>
            <person name="Westerberg I."/>
            <person name="Brannstrom I.O."/>
            <person name="Guillou S."/>
            <person name="Cros-Aarteil S."/>
            <person name="Calhoun S."/>
            <person name="Haridas S."/>
            <person name="Kuo A."/>
            <person name="Mondo S."/>
            <person name="Pangilinan J."/>
            <person name="Riley R."/>
            <person name="LaButti K."/>
            <person name="Andreopoulos B."/>
            <person name="Lipzen A."/>
            <person name="Chen C."/>
            <person name="Yan M."/>
            <person name="Daum C."/>
            <person name="Ng V."/>
            <person name="Clum A."/>
            <person name="Steindorff A."/>
            <person name="Ohm R.A."/>
            <person name="Martin F."/>
            <person name="Silar P."/>
            <person name="Natvig D.O."/>
            <person name="Lalanne C."/>
            <person name="Gautier V."/>
            <person name="Ament-Velasquez S.L."/>
            <person name="Kruys A."/>
            <person name="Hutchinson M.I."/>
            <person name="Powell A.J."/>
            <person name="Barry K."/>
            <person name="Miller A.N."/>
            <person name="Grigoriev I.V."/>
            <person name="Debuchy R."/>
            <person name="Gladieux P."/>
            <person name="Hiltunen Thoren M."/>
            <person name="Johannesson H."/>
        </authorList>
    </citation>
    <scope>NUCLEOTIDE SEQUENCE</scope>
    <source>
        <strain evidence="5">CBS 315.58</strain>
    </source>
</reference>
<feature type="compositionally biased region" description="Polar residues" evidence="3">
    <location>
        <begin position="559"/>
        <end position="570"/>
    </location>
</feature>
<dbReference type="GO" id="GO:0048255">
    <property type="term" value="P:mRNA stabilization"/>
    <property type="evidence" value="ECO:0007669"/>
    <property type="project" value="InterPro"/>
</dbReference>
<feature type="compositionally biased region" description="Low complexity" evidence="3">
    <location>
        <begin position="386"/>
        <end position="400"/>
    </location>
</feature>
<sequence>MSSTTFSYAQAARGQAPAQPSTQLASSPAPSTVDSNVKDDVSTGNSSMTAPSVTSNIALDADQHIRPDSENGTAKSNIESESQTTSASTIVPAVKNEKRQQESTTVSSQQQSDAKSSRSASRTSRRNDNGESRKGRKGKKARAQDKDGQGEQQEEVAEKEAEKVVLTEAAPPSVNPWLKRAEVFQSKSKTTSPSAEAVEGKTSEAGEAQPAVNGVNGDKTAHKKQSEAPRAADQAPRRNAPRGGRGNDKEEKVSATLPSVADATAWPEPKATAAAVKEQQPVRKPVEKTESSKEGQEETSSKKKDWKKLEIQHSVVFETPLPNPRGSKPRGGARGGRESGSMRGNLNGASSTSPTTSGPTAEKAVPVGGASVPRAASTRPREGSLPTKPTAQPQAAAPAKRGSIDAGAQDQHKSTTSTHADQPREKTQSSSRRYTKDIRTENGQLNTEGGSAQVRPHPQERVNGFHPKEGGQGNANGHHYSARENRPERGRGGYRGRGGHNGVGSHASFQANGHYPAQNGFHGHSHSRQGHPAQSPPPFSSQFPPSFSNPGRGRGKWNGPNQGPRSNGMNTGYPPKSANQAHEYQSPVHAPPAIFGFGLDSVLRQQIEFYFSVDNLCRDFYLRKHMDGQGFVPLSVIADFSRVKAMTEDLAMLRSVCMTLVNTEFVVGEDKIERLRSRHDKLHNFILPEAERHSYQRNNGPASYTVWNPTYSDYGVAAAPMIYPQYPDGQMYHTGFNTGSYSGFAVNGDGAVNGYYYPQETQLSVGVPAFVPPEEPVSLESMTKFSDPDVENLAIVLGAKDSGAATVAGYVANGNTDDQSEPVIVWIQDAQPEKHEQQPYHKLRTAALERRQEAQAGEAPQEMQSLYQFWSQFLLKNFNAKVYEEFRNLALEDASGSVPVTVGLKTLLGFYDKLLLDTSVDPKPWPADRAVPTILTEHAQQAKELDQKTQPHVAI</sequence>
<dbReference type="GO" id="GO:0000339">
    <property type="term" value="F:RNA cap binding"/>
    <property type="evidence" value="ECO:0007669"/>
    <property type="project" value="InterPro"/>
</dbReference>
<dbReference type="PROSITE" id="PS50961">
    <property type="entry name" value="HTH_LA"/>
    <property type="match status" value="1"/>
</dbReference>
<evidence type="ECO:0000256" key="3">
    <source>
        <dbReference type="SAM" id="MobiDB-lite"/>
    </source>
</evidence>
<dbReference type="SUPFAM" id="SSF46785">
    <property type="entry name" value="Winged helix' DNA-binding domain"/>
    <property type="match status" value="1"/>
</dbReference>
<dbReference type="GO" id="GO:0005829">
    <property type="term" value="C:cytosol"/>
    <property type="evidence" value="ECO:0007669"/>
    <property type="project" value="TreeGrafter"/>
</dbReference>
<feature type="compositionally biased region" description="Polar residues" evidence="3">
    <location>
        <begin position="185"/>
        <end position="194"/>
    </location>
</feature>
<dbReference type="Proteomes" id="UP001303160">
    <property type="component" value="Unassembled WGS sequence"/>
</dbReference>
<dbReference type="Pfam" id="PF05383">
    <property type="entry name" value="La"/>
    <property type="match status" value="1"/>
</dbReference>
<dbReference type="InterPro" id="IPR045180">
    <property type="entry name" value="La_dom_prot"/>
</dbReference>
<feature type="compositionally biased region" description="Polar residues" evidence="3">
    <location>
        <begin position="70"/>
        <end position="89"/>
    </location>
</feature>
<dbReference type="InterPro" id="IPR006630">
    <property type="entry name" value="La_HTH"/>
</dbReference>
<feature type="region of interest" description="Disordered" evidence="3">
    <location>
        <begin position="1"/>
        <end position="171"/>
    </location>
</feature>
<dbReference type="InterPro" id="IPR036390">
    <property type="entry name" value="WH_DNA-bd_sf"/>
</dbReference>
<gene>
    <name evidence="5" type="ORF">QBC40DRAFT_61538</name>
</gene>
<feature type="compositionally biased region" description="Basic and acidic residues" evidence="3">
    <location>
        <begin position="156"/>
        <end position="165"/>
    </location>
</feature>
<evidence type="ECO:0000259" key="4">
    <source>
        <dbReference type="PROSITE" id="PS50961"/>
    </source>
</evidence>
<evidence type="ECO:0000313" key="6">
    <source>
        <dbReference type="Proteomes" id="UP001303160"/>
    </source>
</evidence>
<feature type="compositionally biased region" description="Low complexity" evidence="3">
    <location>
        <begin position="102"/>
        <end position="122"/>
    </location>
</feature>
<feature type="compositionally biased region" description="Polar residues" evidence="3">
    <location>
        <begin position="441"/>
        <end position="450"/>
    </location>
</feature>
<dbReference type="PANTHER" id="PTHR22792:SF132">
    <property type="entry name" value="LA-RELATED PROTEIN 1"/>
    <property type="match status" value="1"/>
</dbReference>
<dbReference type="SMART" id="SM00715">
    <property type="entry name" value="LA"/>
    <property type="match status" value="1"/>
</dbReference>
<feature type="compositionally biased region" description="Low complexity" evidence="3">
    <location>
        <begin position="339"/>
        <end position="361"/>
    </location>
</feature>
<keyword evidence="6" id="KW-1185">Reference proteome</keyword>
<dbReference type="GO" id="GO:0045727">
    <property type="term" value="P:positive regulation of translation"/>
    <property type="evidence" value="ECO:0007669"/>
    <property type="project" value="TreeGrafter"/>
</dbReference>
<dbReference type="AlphaFoldDB" id="A0AAN6XIF7"/>
<proteinExistence type="predicted"/>
<protein>
    <recommendedName>
        <fullName evidence="4">HTH La-type RNA-binding domain-containing protein</fullName>
    </recommendedName>
</protein>
<comment type="caution">
    <text evidence="5">The sequence shown here is derived from an EMBL/GenBank/DDBJ whole genome shotgun (WGS) entry which is preliminary data.</text>
</comment>
<dbReference type="InterPro" id="IPR036388">
    <property type="entry name" value="WH-like_DNA-bd_sf"/>
</dbReference>
<dbReference type="SMART" id="SM00684">
    <property type="entry name" value="DM15"/>
    <property type="match status" value="2"/>
</dbReference>
<evidence type="ECO:0000313" key="5">
    <source>
        <dbReference type="EMBL" id="KAK4201239.1"/>
    </source>
</evidence>
<dbReference type="EMBL" id="MU863909">
    <property type="protein sequence ID" value="KAK4201239.1"/>
    <property type="molecule type" value="Genomic_DNA"/>
</dbReference>
<evidence type="ECO:0000256" key="2">
    <source>
        <dbReference type="PROSITE-ProRule" id="PRU00332"/>
    </source>
</evidence>
<organism evidence="5 6">
    <name type="scientific">Triangularia verruculosa</name>
    <dbReference type="NCBI Taxonomy" id="2587418"/>
    <lineage>
        <taxon>Eukaryota</taxon>
        <taxon>Fungi</taxon>
        <taxon>Dikarya</taxon>
        <taxon>Ascomycota</taxon>
        <taxon>Pezizomycotina</taxon>
        <taxon>Sordariomycetes</taxon>
        <taxon>Sordariomycetidae</taxon>
        <taxon>Sordariales</taxon>
        <taxon>Podosporaceae</taxon>
        <taxon>Triangularia</taxon>
    </lineage>
</organism>
<dbReference type="GO" id="GO:0010494">
    <property type="term" value="C:cytoplasmic stress granule"/>
    <property type="evidence" value="ECO:0007669"/>
    <property type="project" value="TreeGrafter"/>
</dbReference>
<accession>A0AAN6XIF7</accession>
<feature type="compositionally biased region" description="Basic and acidic residues" evidence="3">
    <location>
        <begin position="481"/>
        <end position="491"/>
    </location>
</feature>
<feature type="domain" description="HTH La-type RNA-binding" evidence="4">
    <location>
        <begin position="593"/>
        <end position="689"/>
    </location>
</feature>